<evidence type="ECO:0000259" key="1">
    <source>
        <dbReference type="Pfam" id="PF12728"/>
    </source>
</evidence>
<dbReference type="Pfam" id="PF12728">
    <property type="entry name" value="HTH_17"/>
    <property type="match status" value="1"/>
</dbReference>
<organism evidence="2 3">
    <name type="scientific">Streptomyces pseudovenezuelae</name>
    <dbReference type="NCBI Taxonomy" id="67350"/>
    <lineage>
        <taxon>Bacteria</taxon>
        <taxon>Bacillati</taxon>
        <taxon>Actinomycetota</taxon>
        <taxon>Actinomycetes</taxon>
        <taxon>Kitasatosporales</taxon>
        <taxon>Streptomycetaceae</taxon>
        <taxon>Streptomyces</taxon>
        <taxon>Streptomyces aurantiacus group</taxon>
    </lineage>
</organism>
<protein>
    <submittedName>
        <fullName evidence="2">Excisionase family DNA binding protein</fullName>
    </submittedName>
</protein>
<dbReference type="EMBL" id="JARXVH010000003">
    <property type="protein sequence ID" value="MDH6214649.1"/>
    <property type="molecule type" value="Genomic_DNA"/>
</dbReference>
<dbReference type="InterPro" id="IPR009061">
    <property type="entry name" value="DNA-bd_dom_put_sf"/>
</dbReference>
<comment type="caution">
    <text evidence="2">The sequence shown here is derived from an EMBL/GenBank/DDBJ whole genome shotgun (WGS) entry which is preliminary data.</text>
</comment>
<reference evidence="2 3" key="1">
    <citation type="submission" date="2023-04" db="EMBL/GenBank/DDBJ databases">
        <title>Forest soil microbial communities from Buena Vista Peninsula, Colon Province, Panama.</title>
        <authorList>
            <person name="Bouskill N."/>
        </authorList>
    </citation>
    <scope>NUCLEOTIDE SEQUENCE [LARGE SCALE GENOMIC DNA]</scope>
    <source>
        <strain evidence="2 3">GGS1</strain>
    </source>
</reference>
<evidence type="ECO:0000313" key="3">
    <source>
        <dbReference type="Proteomes" id="UP001160499"/>
    </source>
</evidence>
<proteinExistence type="predicted"/>
<gene>
    <name evidence="2" type="ORF">M2283_001932</name>
</gene>
<keyword evidence="3" id="KW-1185">Reference proteome</keyword>
<dbReference type="Proteomes" id="UP001160499">
    <property type="component" value="Unassembled WGS sequence"/>
</dbReference>
<dbReference type="RefSeq" id="WP_280875696.1">
    <property type="nucleotide sequence ID" value="NZ_JARXVH010000003.1"/>
</dbReference>
<accession>A0ABT6LH03</accession>
<evidence type="ECO:0000313" key="2">
    <source>
        <dbReference type="EMBL" id="MDH6214649.1"/>
    </source>
</evidence>
<dbReference type="SUPFAM" id="SSF46955">
    <property type="entry name" value="Putative DNA-binding domain"/>
    <property type="match status" value="1"/>
</dbReference>
<feature type="domain" description="Helix-turn-helix" evidence="1">
    <location>
        <begin position="13"/>
        <end position="61"/>
    </location>
</feature>
<dbReference type="InterPro" id="IPR041657">
    <property type="entry name" value="HTH_17"/>
</dbReference>
<dbReference type="NCBIfam" id="TIGR01764">
    <property type="entry name" value="excise"/>
    <property type="match status" value="1"/>
</dbReference>
<name>A0ABT6LH03_9ACTN</name>
<dbReference type="InterPro" id="IPR010093">
    <property type="entry name" value="SinI_DNA-bd"/>
</dbReference>
<sequence length="67" mass="7315">MSTAIAAPVDRLLYKPEEAAEALALGRSTVYELMAEGALKYIKLGRARRIRRAELEAFVAALALLPN</sequence>